<proteinExistence type="predicted"/>
<reference evidence="2" key="1">
    <citation type="submission" date="2020-03" db="EMBL/GenBank/DDBJ databases">
        <authorList>
            <person name="Weist P."/>
        </authorList>
    </citation>
    <scope>NUCLEOTIDE SEQUENCE</scope>
</reference>
<feature type="region of interest" description="Disordered" evidence="1">
    <location>
        <begin position="206"/>
        <end position="239"/>
    </location>
</feature>
<protein>
    <submittedName>
        <fullName evidence="2">Uncharacterized protein</fullName>
    </submittedName>
</protein>
<gene>
    <name evidence="2" type="ORF">PLEPLA_LOCUS8951</name>
</gene>
<dbReference type="Proteomes" id="UP001153269">
    <property type="component" value="Unassembled WGS sequence"/>
</dbReference>
<dbReference type="AlphaFoldDB" id="A0A9N7TXU2"/>
<feature type="compositionally biased region" description="Polar residues" evidence="1">
    <location>
        <begin position="1"/>
        <end position="21"/>
    </location>
</feature>
<evidence type="ECO:0000313" key="3">
    <source>
        <dbReference type="Proteomes" id="UP001153269"/>
    </source>
</evidence>
<feature type="compositionally biased region" description="Basic and acidic residues" evidence="1">
    <location>
        <begin position="38"/>
        <end position="50"/>
    </location>
</feature>
<keyword evidence="3" id="KW-1185">Reference proteome</keyword>
<comment type="caution">
    <text evidence="2">The sequence shown here is derived from an EMBL/GenBank/DDBJ whole genome shotgun (WGS) entry which is preliminary data.</text>
</comment>
<organism evidence="2 3">
    <name type="scientific">Pleuronectes platessa</name>
    <name type="common">European plaice</name>
    <dbReference type="NCBI Taxonomy" id="8262"/>
    <lineage>
        <taxon>Eukaryota</taxon>
        <taxon>Metazoa</taxon>
        <taxon>Chordata</taxon>
        <taxon>Craniata</taxon>
        <taxon>Vertebrata</taxon>
        <taxon>Euteleostomi</taxon>
        <taxon>Actinopterygii</taxon>
        <taxon>Neopterygii</taxon>
        <taxon>Teleostei</taxon>
        <taxon>Neoteleostei</taxon>
        <taxon>Acanthomorphata</taxon>
        <taxon>Carangaria</taxon>
        <taxon>Pleuronectiformes</taxon>
        <taxon>Pleuronectoidei</taxon>
        <taxon>Pleuronectidae</taxon>
        <taxon>Pleuronectes</taxon>
    </lineage>
</organism>
<dbReference type="EMBL" id="CADEAL010000502">
    <property type="protein sequence ID" value="CAB1421070.1"/>
    <property type="molecule type" value="Genomic_DNA"/>
</dbReference>
<evidence type="ECO:0000313" key="2">
    <source>
        <dbReference type="EMBL" id="CAB1421070.1"/>
    </source>
</evidence>
<sequence length="449" mass="48691">MATGDATTGSGRASVSQSSAIGHQDTTIEGDEDEDEDKETRDEETRRRGDEDEDTSDPLISSTALSRNEANTAYCTPAGEPSRATNRFYFQRWRETGGASPFRPRQQVWLGVRGPPSVRKLAWTPVSVLFVYYSWQRGRCGHCPTGSSVLTQHMIPEHRGIKPPPLSGSSGHLFGSEGQFCRSVELGRETCVDTGLEVWERVGLAEGGTRGGRGRGRGGTRGGRGGDEDEGTQDEQGRGFRQEAEDGFLLEAPGGPWIPPGGPWKPLEAPGFLLEAPGGPWRPLDPPGSPWKPLEAPGFLLEAPRPLEAPGFLLEAPGGPWIPTGGPWMPLDSSWMPLDSSWKPLDAPGFLLKAPGSPWRLLCSSAGFPPAELWDLRCGALGRCGAMMTPGSGPDESQPVFGRSCLSWLLLSLQVLSQMSSNQEELGQLDWLCRSRNQLKRRAGLLCHR</sequence>
<feature type="region of interest" description="Disordered" evidence="1">
    <location>
        <begin position="1"/>
        <end position="81"/>
    </location>
</feature>
<evidence type="ECO:0000256" key="1">
    <source>
        <dbReference type="SAM" id="MobiDB-lite"/>
    </source>
</evidence>
<accession>A0A9N7TXU2</accession>
<feature type="compositionally biased region" description="Acidic residues" evidence="1">
    <location>
        <begin position="28"/>
        <end position="37"/>
    </location>
</feature>
<feature type="compositionally biased region" description="Polar residues" evidence="1">
    <location>
        <begin position="58"/>
        <end position="74"/>
    </location>
</feature>
<name>A0A9N7TXU2_PLEPL</name>